<evidence type="ECO:0000313" key="8">
    <source>
        <dbReference type="Proteomes" id="UP000694925"/>
    </source>
</evidence>
<proteinExistence type="predicted"/>
<evidence type="ECO:0000256" key="1">
    <source>
        <dbReference type="ARBA" id="ARBA00004514"/>
    </source>
</evidence>
<name>A0AAJ7J1Z3_9HYME</name>
<organism evidence="8 9">
    <name type="scientific">Ceratina calcarata</name>
    <dbReference type="NCBI Taxonomy" id="156304"/>
    <lineage>
        <taxon>Eukaryota</taxon>
        <taxon>Metazoa</taxon>
        <taxon>Ecdysozoa</taxon>
        <taxon>Arthropoda</taxon>
        <taxon>Hexapoda</taxon>
        <taxon>Insecta</taxon>
        <taxon>Pterygota</taxon>
        <taxon>Neoptera</taxon>
        <taxon>Endopterygota</taxon>
        <taxon>Hymenoptera</taxon>
        <taxon>Apocrita</taxon>
        <taxon>Aculeata</taxon>
        <taxon>Apoidea</taxon>
        <taxon>Anthophila</taxon>
        <taxon>Apidae</taxon>
        <taxon>Ceratina</taxon>
        <taxon>Zadontomerus</taxon>
    </lineage>
</organism>
<feature type="domain" description="Metallo-beta-lactamase" evidence="7">
    <location>
        <begin position="40"/>
        <end position="208"/>
    </location>
</feature>
<comment type="function">
    <text evidence="6">Endoribonuclease that catalyzes the hydrolysis of histone-coding pre-mRNA 3'-end. Involved in histone pre-mRNA processing during the S-phase of the cell cycle, which is required for entering/progressing through S-phase. Cleaves histone pre-mRNA at a major and a minor cleavage site after the 5'-ACCCA-3' and the 5'-ACCCACA-3' sequence, respectively, and located downstream of the stem-loop. May require the presence of the HDE element located at the histone pre-RNA 3'-end to avoid non-specific cleavage.</text>
</comment>
<keyword evidence="8" id="KW-1185">Reference proteome</keyword>
<dbReference type="Pfam" id="PF00753">
    <property type="entry name" value="Lactamase_B"/>
    <property type="match status" value="1"/>
</dbReference>
<comment type="subunit">
    <text evidence="2">Homodimer.</text>
</comment>
<evidence type="ECO:0000256" key="6">
    <source>
        <dbReference type="ARBA" id="ARBA00045869"/>
    </source>
</evidence>
<accession>A0AAJ7J1Z3</accession>
<dbReference type="Gene3D" id="3.60.15.10">
    <property type="entry name" value="Ribonuclease Z/Hydroxyacylglutathione hydrolase-like"/>
    <property type="match status" value="1"/>
</dbReference>
<dbReference type="PANTHER" id="PTHR23200">
    <property type="entry name" value="METALLO-BETA-LACTAMASE DOMAIN-CONTAINING PROTEIN 1"/>
    <property type="match status" value="1"/>
</dbReference>
<dbReference type="GeneID" id="108626087"/>
<dbReference type="KEGG" id="ccal:108626087"/>
<evidence type="ECO:0000313" key="9">
    <source>
        <dbReference type="RefSeq" id="XP_017882015.1"/>
    </source>
</evidence>
<dbReference type="PANTHER" id="PTHR23200:SF48">
    <property type="entry name" value="METALLO-BETA-LACTAMASE DOMAIN-CONTAINING PROTEIN 1"/>
    <property type="match status" value="1"/>
</dbReference>
<dbReference type="InterPro" id="IPR039344">
    <property type="entry name" value="MBLAC1"/>
</dbReference>
<reference evidence="9" key="1">
    <citation type="submission" date="2025-08" db="UniProtKB">
        <authorList>
            <consortium name="RefSeq"/>
        </authorList>
    </citation>
    <scope>IDENTIFICATION</scope>
    <source>
        <tissue evidence="9">Whole body</tissue>
    </source>
</reference>
<evidence type="ECO:0000259" key="7">
    <source>
        <dbReference type="SMART" id="SM00849"/>
    </source>
</evidence>
<sequence length="228" mass="25496">MDKNAKAVDESSFQTKVKMCQVIVLFSGYSTKLDETLKANCSCTLIKASRNIIVDTMTAWDRQRIIDALAEHDITADQIDYVVCTHSHADHIGNNNLFLNAEHIIGTCVHRGDEFFERNFENEGYRICPGVRVVATPGHTSDDVTVLVDTTISSKSICFAITGDLFEKEDDILDPSIWKEFGTAELQATQSRMRSDIMHLANFIVPGHGPMFAVTEDLRKIIKSQIIV</sequence>
<gene>
    <name evidence="9" type="primary">LOC108626087</name>
</gene>
<evidence type="ECO:0000256" key="5">
    <source>
        <dbReference type="ARBA" id="ARBA00044690"/>
    </source>
</evidence>
<dbReference type="SMART" id="SM00849">
    <property type="entry name" value="Lactamase_B"/>
    <property type="match status" value="1"/>
</dbReference>
<dbReference type="RefSeq" id="XP_017882015.1">
    <property type="nucleotide sequence ID" value="XM_018026526.2"/>
</dbReference>
<dbReference type="SUPFAM" id="SSF56281">
    <property type="entry name" value="Metallo-hydrolase/oxidoreductase"/>
    <property type="match status" value="1"/>
</dbReference>
<protein>
    <recommendedName>
        <fullName evidence="3">Metallo-beta-lactamase domain-containing protein 1</fullName>
    </recommendedName>
    <alternativeName>
        <fullName evidence="4">Endoribonuclease MBLAC1</fullName>
    </alternativeName>
</protein>
<dbReference type="Proteomes" id="UP000694925">
    <property type="component" value="Unplaced"/>
</dbReference>
<dbReference type="InterPro" id="IPR036866">
    <property type="entry name" value="RibonucZ/Hydroxyglut_hydro"/>
</dbReference>
<evidence type="ECO:0000256" key="2">
    <source>
        <dbReference type="ARBA" id="ARBA00011738"/>
    </source>
</evidence>
<comment type="catalytic activity">
    <reaction evidence="5">
        <text>a ribonucleotidyl-ribonucleotide-RNA + H2O = a 3'-end ribonucleotide-RNA + a 5'-end 5'-phospho-ribonucleoside-RNA + H(+)</text>
        <dbReference type="Rhea" id="RHEA:68096"/>
        <dbReference type="Rhea" id="RHEA-COMP:15179"/>
        <dbReference type="Rhea" id="RHEA-COMP:17355"/>
        <dbReference type="Rhea" id="RHEA-COMP:17428"/>
        <dbReference type="ChEBI" id="CHEBI:15377"/>
        <dbReference type="ChEBI" id="CHEBI:15378"/>
        <dbReference type="ChEBI" id="CHEBI:74896"/>
        <dbReference type="ChEBI" id="CHEBI:138282"/>
        <dbReference type="ChEBI" id="CHEBI:173118"/>
    </reaction>
    <physiologicalReaction direction="left-to-right" evidence="5">
        <dbReference type="Rhea" id="RHEA:68097"/>
    </physiologicalReaction>
</comment>
<dbReference type="AlphaFoldDB" id="A0AAJ7J1Z3"/>
<dbReference type="GO" id="GO:0031123">
    <property type="term" value="P:RNA 3'-end processing"/>
    <property type="evidence" value="ECO:0007669"/>
    <property type="project" value="UniProtKB-ARBA"/>
</dbReference>
<evidence type="ECO:0000256" key="3">
    <source>
        <dbReference type="ARBA" id="ARBA00014856"/>
    </source>
</evidence>
<dbReference type="InterPro" id="IPR001279">
    <property type="entry name" value="Metallo-B-lactamas"/>
</dbReference>
<dbReference type="CDD" id="cd07711">
    <property type="entry name" value="MBLAC1-like_MBL-fold"/>
    <property type="match status" value="1"/>
</dbReference>
<dbReference type="GO" id="GO:0005829">
    <property type="term" value="C:cytosol"/>
    <property type="evidence" value="ECO:0007669"/>
    <property type="project" value="UniProtKB-SubCell"/>
</dbReference>
<evidence type="ECO:0000256" key="4">
    <source>
        <dbReference type="ARBA" id="ARBA00032988"/>
    </source>
</evidence>
<comment type="subcellular location">
    <subcellularLocation>
        <location evidence="1">Cytoplasm</location>
        <location evidence="1">Cytosol</location>
    </subcellularLocation>
</comment>